<accession>A0AAD3XLT9</accession>
<evidence type="ECO:0000256" key="2">
    <source>
        <dbReference type="ARBA" id="ARBA00022679"/>
    </source>
</evidence>
<evidence type="ECO:0000256" key="6">
    <source>
        <dbReference type="ARBA" id="ARBA00025774"/>
    </source>
</evidence>
<dbReference type="EC" id="2.3.1.259" evidence="7"/>
<evidence type="ECO:0000313" key="13">
    <source>
        <dbReference type="Proteomes" id="UP001279734"/>
    </source>
</evidence>
<dbReference type="SUPFAM" id="SSF55729">
    <property type="entry name" value="Acyl-CoA N-acyltransferases (Nat)"/>
    <property type="match status" value="1"/>
</dbReference>
<reference evidence="12" key="1">
    <citation type="submission" date="2023-05" db="EMBL/GenBank/DDBJ databases">
        <title>Nepenthes gracilis genome sequencing.</title>
        <authorList>
            <person name="Fukushima K."/>
        </authorList>
    </citation>
    <scope>NUCLEOTIDE SEQUENCE</scope>
    <source>
        <strain evidence="12">SING2019-196</strain>
    </source>
</reference>
<protein>
    <recommendedName>
        <fullName evidence="8">N-alpha-acetyltransferase 60</fullName>
        <ecNumber evidence="7">2.3.1.259</ecNumber>
        <ecNumber evidence="1">2.3.1.48</ecNumber>
    </recommendedName>
</protein>
<dbReference type="InterPro" id="IPR016181">
    <property type="entry name" value="Acyl_CoA_acyltransferase"/>
</dbReference>
<evidence type="ECO:0000313" key="12">
    <source>
        <dbReference type="EMBL" id="GMH09119.1"/>
    </source>
</evidence>
<dbReference type="Gene3D" id="3.40.630.30">
    <property type="match status" value="1"/>
</dbReference>
<keyword evidence="4" id="KW-0156">Chromatin regulator</keyword>
<dbReference type="EC" id="2.3.1.48" evidence="1"/>
<keyword evidence="2" id="KW-0808">Transferase</keyword>
<dbReference type="PANTHER" id="PTHR14744:SF15">
    <property type="entry name" value="N-ALPHA-ACETYLTRANSFERASE 60"/>
    <property type="match status" value="1"/>
</dbReference>
<evidence type="ECO:0000256" key="8">
    <source>
        <dbReference type="ARBA" id="ARBA00026144"/>
    </source>
</evidence>
<evidence type="ECO:0000256" key="9">
    <source>
        <dbReference type="ARBA" id="ARBA00048017"/>
    </source>
</evidence>
<dbReference type="PANTHER" id="PTHR14744">
    <property type="entry name" value="N-ALPHA-ACETYLTRANSFERASE 60"/>
    <property type="match status" value="1"/>
</dbReference>
<feature type="domain" description="N-acetyltransferase" evidence="11">
    <location>
        <begin position="15"/>
        <end position="188"/>
    </location>
</feature>
<dbReference type="GO" id="GO:0120518">
    <property type="term" value="F:protein N-terminal-methionine acetyltransferase activity"/>
    <property type="evidence" value="ECO:0007669"/>
    <property type="project" value="UniProtKB-EC"/>
</dbReference>
<comment type="catalytic activity">
    <reaction evidence="10">
        <text>N-terminal L-methionyl-[transmembrane protein] + acetyl-CoA = N-terminal N(alpha)-acetyl-L-methionyl-[transmembrane protein] + CoA + H(+)</text>
        <dbReference type="Rhea" id="RHEA:50604"/>
        <dbReference type="Rhea" id="RHEA-COMP:12745"/>
        <dbReference type="Rhea" id="RHEA-COMP:12746"/>
        <dbReference type="ChEBI" id="CHEBI:15378"/>
        <dbReference type="ChEBI" id="CHEBI:57287"/>
        <dbReference type="ChEBI" id="CHEBI:57288"/>
        <dbReference type="ChEBI" id="CHEBI:64731"/>
        <dbReference type="ChEBI" id="CHEBI:133414"/>
        <dbReference type="EC" id="2.3.1.259"/>
    </reaction>
</comment>
<evidence type="ECO:0000256" key="5">
    <source>
        <dbReference type="ARBA" id="ARBA00023315"/>
    </source>
</evidence>
<organism evidence="12 13">
    <name type="scientific">Nepenthes gracilis</name>
    <name type="common">Slender pitcher plant</name>
    <dbReference type="NCBI Taxonomy" id="150966"/>
    <lineage>
        <taxon>Eukaryota</taxon>
        <taxon>Viridiplantae</taxon>
        <taxon>Streptophyta</taxon>
        <taxon>Embryophyta</taxon>
        <taxon>Tracheophyta</taxon>
        <taxon>Spermatophyta</taxon>
        <taxon>Magnoliopsida</taxon>
        <taxon>eudicotyledons</taxon>
        <taxon>Gunneridae</taxon>
        <taxon>Pentapetalae</taxon>
        <taxon>Caryophyllales</taxon>
        <taxon>Nepenthaceae</taxon>
        <taxon>Nepenthes</taxon>
    </lineage>
</organism>
<dbReference type="CDD" id="cd04301">
    <property type="entry name" value="NAT_SF"/>
    <property type="match status" value="1"/>
</dbReference>
<evidence type="ECO:0000259" key="11">
    <source>
        <dbReference type="PROSITE" id="PS51186"/>
    </source>
</evidence>
<evidence type="ECO:0000256" key="10">
    <source>
        <dbReference type="ARBA" id="ARBA00048848"/>
    </source>
</evidence>
<dbReference type="GO" id="GO:0004402">
    <property type="term" value="F:histone acetyltransferase activity"/>
    <property type="evidence" value="ECO:0007669"/>
    <property type="project" value="TreeGrafter"/>
</dbReference>
<comment type="catalytic activity">
    <reaction evidence="9">
        <text>L-lysyl-[protein] + acetyl-CoA = N(6)-acetyl-L-lysyl-[protein] + CoA + H(+)</text>
        <dbReference type="Rhea" id="RHEA:45948"/>
        <dbReference type="Rhea" id="RHEA-COMP:9752"/>
        <dbReference type="Rhea" id="RHEA-COMP:10731"/>
        <dbReference type="ChEBI" id="CHEBI:15378"/>
        <dbReference type="ChEBI" id="CHEBI:29969"/>
        <dbReference type="ChEBI" id="CHEBI:57287"/>
        <dbReference type="ChEBI" id="CHEBI:57288"/>
        <dbReference type="ChEBI" id="CHEBI:61930"/>
        <dbReference type="EC" id="2.3.1.48"/>
    </reaction>
</comment>
<dbReference type="PROSITE" id="PS51186">
    <property type="entry name" value="GNAT"/>
    <property type="match status" value="1"/>
</dbReference>
<comment type="similarity">
    <text evidence="6">Belongs to the acetyltransferase family. NAA60 subfamily.</text>
</comment>
<sequence>MPQHSMVKSYHRPTISYRPIQPSDLVVLEQLHSDLFPIRYESEFFHNVVNGRDIVSWGAVDSSRLGAQGDELIGFVTMKVVLAKDSEISDLLRCDSSTSDQTLAYILTLGVVESYRNLGIASGLIREVIKYASNIPTCRAVYLHVISYNASAIHLYKKMSFKCVRKLYGFYVINGQHYDAYLFVYYVNGGRSPCSPLELAMVLVTYLKSGYKTVAARLCRNDERKAWKWPKCKESRRLISQSQGKRNTTIDGDECQCV</sequence>
<dbReference type="InterPro" id="IPR045141">
    <property type="entry name" value="NAA60-like"/>
</dbReference>
<dbReference type="Pfam" id="PF00583">
    <property type="entry name" value="Acetyltransf_1"/>
    <property type="match status" value="1"/>
</dbReference>
<keyword evidence="13" id="KW-1185">Reference proteome</keyword>
<keyword evidence="5" id="KW-0012">Acyltransferase</keyword>
<dbReference type="AlphaFoldDB" id="A0AAD3XLT9"/>
<evidence type="ECO:0000256" key="4">
    <source>
        <dbReference type="ARBA" id="ARBA00022853"/>
    </source>
</evidence>
<proteinExistence type="inferred from homology"/>
<evidence type="ECO:0000256" key="7">
    <source>
        <dbReference type="ARBA" id="ARBA00026111"/>
    </source>
</evidence>
<dbReference type="FunFam" id="3.40.630.30:FF:000041">
    <property type="entry name" value="Histone acetyltransferase MCC1 isoform A"/>
    <property type="match status" value="1"/>
</dbReference>
<dbReference type="GO" id="GO:0007059">
    <property type="term" value="P:chromosome segregation"/>
    <property type="evidence" value="ECO:0007669"/>
    <property type="project" value="UniProtKB-KW"/>
</dbReference>
<keyword evidence="3" id="KW-0159">Chromosome partition</keyword>
<dbReference type="EMBL" id="BSYO01000008">
    <property type="protein sequence ID" value="GMH09119.1"/>
    <property type="molecule type" value="Genomic_DNA"/>
</dbReference>
<name>A0AAD3XLT9_NEPGR</name>
<gene>
    <name evidence="12" type="ORF">Nepgr_010959</name>
</gene>
<dbReference type="Proteomes" id="UP001279734">
    <property type="component" value="Unassembled WGS sequence"/>
</dbReference>
<comment type="caution">
    <text evidence="12">The sequence shown here is derived from an EMBL/GenBank/DDBJ whole genome shotgun (WGS) entry which is preliminary data.</text>
</comment>
<evidence type="ECO:0000256" key="1">
    <source>
        <dbReference type="ARBA" id="ARBA00013184"/>
    </source>
</evidence>
<dbReference type="InterPro" id="IPR000182">
    <property type="entry name" value="GNAT_dom"/>
</dbReference>
<dbReference type="GO" id="GO:0000139">
    <property type="term" value="C:Golgi membrane"/>
    <property type="evidence" value="ECO:0007669"/>
    <property type="project" value="TreeGrafter"/>
</dbReference>
<evidence type="ECO:0000256" key="3">
    <source>
        <dbReference type="ARBA" id="ARBA00022829"/>
    </source>
</evidence>